<dbReference type="Pfam" id="PF25994">
    <property type="entry name" value="HH_AprE"/>
    <property type="match status" value="1"/>
</dbReference>
<dbReference type="InterPro" id="IPR058982">
    <property type="entry name" value="Beta-barrel_AprE"/>
</dbReference>
<comment type="subcellular location">
    <subcellularLocation>
        <location evidence="1 9">Cell inner membrane</location>
        <topology evidence="1 9">Single-pass membrane protein</topology>
    </subcellularLocation>
</comment>
<feature type="domain" description="AprE-like long alpha-helical hairpin" evidence="10">
    <location>
        <begin position="99"/>
        <end position="288"/>
    </location>
</feature>
<keyword evidence="4 9" id="KW-1003">Cell membrane</keyword>
<dbReference type="NCBIfam" id="TIGR01843">
    <property type="entry name" value="type_I_hlyD"/>
    <property type="match status" value="1"/>
</dbReference>
<dbReference type="EMBL" id="JBHRTN010000028">
    <property type="protein sequence ID" value="MFC3127521.1"/>
    <property type="molecule type" value="Genomic_DNA"/>
</dbReference>
<proteinExistence type="inferred from homology"/>
<evidence type="ECO:0000256" key="3">
    <source>
        <dbReference type="ARBA" id="ARBA00022448"/>
    </source>
</evidence>
<evidence type="ECO:0000256" key="6">
    <source>
        <dbReference type="ARBA" id="ARBA00022692"/>
    </source>
</evidence>
<gene>
    <name evidence="12" type="ORF">ACFOD4_20860</name>
</gene>
<accession>A0ABV7G7M5</accession>
<reference evidence="13" key="1">
    <citation type="journal article" date="2019" name="Int. J. Syst. Evol. Microbiol.">
        <title>The Global Catalogue of Microorganisms (GCM) 10K type strain sequencing project: providing services to taxonomists for standard genome sequencing and annotation.</title>
        <authorList>
            <consortium name="The Broad Institute Genomics Platform"/>
            <consortium name="The Broad Institute Genome Sequencing Center for Infectious Disease"/>
            <person name="Wu L."/>
            <person name="Ma J."/>
        </authorList>
    </citation>
    <scope>NUCLEOTIDE SEQUENCE [LARGE SCALE GENOMIC DNA]</scope>
    <source>
        <strain evidence="13">KCTC 52094</strain>
    </source>
</reference>
<organism evidence="12 13">
    <name type="scientific">Teichococcus globiformis</name>
    <dbReference type="NCBI Taxonomy" id="2307229"/>
    <lineage>
        <taxon>Bacteria</taxon>
        <taxon>Pseudomonadati</taxon>
        <taxon>Pseudomonadota</taxon>
        <taxon>Alphaproteobacteria</taxon>
        <taxon>Acetobacterales</taxon>
        <taxon>Roseomonadaceae</taxon>
        <taxon>Roseomonas</taxon>
    </lineage>
</organism>
<dbReference type="PANTHER" id="PTHR30386">
    <property type="entry name" value="MEMBRANE FUSION SUBUNIT OF EMRAB-TOLC MULTIDRUG EFFLUX PUMP"/>
    <property type="match status" value="1"/>
</dbReference>
<evidence type="ECO:0000259" key="11">
    <source>
        <dbReference type="Pfam" id="PF26002"/>
    </source>
</evidence>
<evidence type="ECO:0000256" key="7">
    <source>
        <dbReference type="ARBA" id="ARBA00022989"/>
    </source>
</evidence>
<keyword evidence="8 9" id="KW-0472">Membrane</keyword>
<dbReference type="InterPro" id="IPR050739">
    <property type="entry name" value="MFP"/>
</dbReference>
<evidence type="ECO:0000256" key="2">
    <source>
        <dbReference type="ARBA" id="ARBA00009477"/>
    </source>
</evidence>
<evidence type="ECO:0000256" key="5">
    <source>
        <dbReference type="ARBA" id="ARBA00022519"/>
    </source>
</evidence>
<evidence type="ECO:0000256" key="4">
    <source>
        <dbReference type="ARBA" id="ARBA00022475"/>
    </source>
</evidence>
<dbReference type="SUPFAM" id="SSF111369">
    <property type="entry name" value="HlyD-like secretion proteins"/>
    <property type="match status" value="1"/>
</dbReference>
<keyword evidence="5 9" id="KW-0997">Cell inner membrane</keyword>
<evidence type="ECO:0000256" key="8">
    <source>
        <dbReference type="ARBA" id="ARBA00023136"/>
    </source>
</evidence>
<evidence type="ECO:0000256" key="1">
    <source>
        <dbReference type="ARBA" id="ARBA00004377"/>
    </source>
</evidence>
<comment type="caution">
    <text evidence="12">The sequence shown here is derived from an EMBL/GenBank/DDBJ whole genome shotgun (WGS) entry which is preliminary data.</text>
</comment>
<keyword evidence="6 9" id="KW-0812">Transmembrane</keyword>
<dbReference type="InterPro" id="IPR058781">
    <property type="entry name" value="HH_AprE-like"/>
</dbReference>
<dbReference type="Pfam" id="PF26002">
    <property type="entry name" value="Beta-barrel_AprE"/>
    <property type="match status" value="1"/>
</dbReference>
<evidence type="ECO:0000259" key="10">
    <source>
        <dbReference type="Pfam" id="PF25994"/>
    </source>
</evidence>
<dbReference type="PANTHER" id="PTHR30386:SF17">
    <property type="entry name" value="ALKALINE PROTEASE SECRETION PROTEIN APRE"/>
    <property type="match status" value="1"/>
</dbReference>
<comment type="similarity">
    <text evidence="2 9">Belongs to the membrane fusion protein (MFP) (TC 8.A.1) family.</text>
</comment>
<evidence type="ECO:0000256" key="9">
    <source>
        <dbReference type="RuleBase" id="RU365093"/>
    </source>
</evidence>
<feature type="domain" description="AprE-like beta-barrel" evidence="11">
    <location>
        <begin position="331"/>
        <end position="422"/>
    </location>
</feature>
<dbReference type="InterPro" id="IPR010129">
    <property type="entry name" value="T1SS_HlyD"/>
</dbReference>
<keyword evidence="7 9" id="KW-1133">Transmembrane helix</keyword>
<dbReference type="Gene3D" id="2.40.50.100">
    <property type="match status" value="1"/>
</dbReference>
<protein>
    <recommendedName>
        <fullName evidence="9">Membrane fusion protein (MFP) family protein</fullName>
    </recommendedName>
</protein>
<keyword evidence="13" id="KW-1185">Reference proteome</keyword>
<dbReference type="PRINTS" id="PR01490">
    <property type="entry name" value="RTXTOXIND"/>
</dbReference>
<name>A0ABV7G7M5_9PROT</name>
<dbReference type="Proteomes" id="UP001595593">
    <property type="component" value="Unassembled WGS sequence"/>
</dbReference>
<feature type="transmembrane region" description="Helical" evidence="9">
    <location>
        <begin position="21"/>
        <end position="43"/>
    </location>
</feature>
<dbReference type="RefSeq" id="WP_379599603.1">
    <property type="nucleotide sequence ID" value="NZ_JBHRTN010000028.1"/>
</dbReference>
<evidence type="ECO:0000313" key="13">
    <source>
        <dbReference type="Proteomes" id="UP001595593"/>
    </source>
</evidence>
<sequence>MSGTDGLLHGQAARPHSDARGSIVFGTVVMVLFFAVAGGWAALAPLSGAAVAPASVAVDGNRKTVQHQEGGIIREILVRNGDRVATGDPLLRLDGTATRAQVDVLEAQYNALAVTQARLVAEREGTQDLVLDDAELVARPGGLAPASLIAAQAALLVERRRQLESSVAVIGQQMVQLREQLAGGLAELDGIDRQRRLIADEVEGLRDLLRQRLVPRTRVLALDRSAAALDADRGRVVADMARARASIGEAELRILQLRQQRLTEVSDALRDTGDRIAEVLPRLRSARDALARTTIMAPANGEVVGLSVFTEGGVIAPGAALLDIVPLGAPLLFQARLRPEDKSRVASGMAAEIRLSGISEMRDPVLRGYATTISADRLTEDRTGEAYYAVELRTDASDPHTVDTLRRLRLQPGMPAQVTIATEPRSALDYLVGPLRDRLGRAFREE</sequence>
<keyword evidence="3 9" id="KW-0813">Transport</keyword>
<evidence type="ECO:0000313" key="12">
    <source>
        <dbReference type="EMBL" id="MFC3127521.1"/>
    </source>
</evidence>